<dbReference type="InterPro" id="IPR036724">
    <property type="entry name" value="Cobalamin-bd_sf"/>
</dbReference>
<dbReference type="OrthoDB" id="5498228at2"/>
<comment type="caution">
    <text evidence="2">The sequence shown here is derived from an EMBL/GenBank/DDBJ whole genome shotgun (WGS) entry which is preliminary data.</text>
</comment>
<reference evidence="2 3" key="1">
    <citation type="submission" date="2014-04" db="EMBL/GenBank/DDBJ databases">
        <title>A comprehensive comparison of genomes of Erythrobacter spp. Strains.</title>
        <authorList>
            <person name="Zheng Q."/>
        </authorList>
    </citation>
    <scope>NUCLEOTIDE SEQUENCE [LARGE SCALE GENOMIC DNA]</scope>
    <source>
        <strain evidence="2 3">DSM 8509</strain>
    </source>
</reference>
<proteinExistence type="predicted"/>
<sequence length="303" mass="32633">MAQMKSAGVFGASSAALRKVITNPLYRDRRKEKSDAAAAGSRSGDAINTIIEGEIIPRLMMAHSGGGEGSPSEDRPREIEPADAARFAILPLELEADALLEEIDRFLGKGVSVDAIYLDLLAPSARTLGDMWDRDECDFIDVTMGLWRLQEVMREVAMRVPGDPTPGLGRKVALFSAMPGDVHSFGTLMIEEVFARAGWESEALVKPERRELLDRLSRRRYDLVGLTIARDCPSSALANLIKAMRSVSANPQIAVLVGGRVINENPAMVAEVGADGTGIDARAALATAEKLVHSAHADTQEIS</sequence>
<dbReference type="InterPro" id="IPR006158">
    <property type="entry name" value="Cobalamin-bd"/>
</dbReference>
<evidence type="ECO:0000313" key="2">
    <source>
        <dbReference type="EMBL" id="KEO92852.1"/>
    </source>
</evidence>
<dbReference type="PROSITE" id="PS51332">
    <property type="entry name" value="B12_BINDING"/>
    <property type="match status" value="1"/>
</dbReference>
<feature type="domain" description="B12-binding" evidence="1">
    <location>
        <begin position="170"/>
        <end position="302"/>
    </location>
</feature>
<name>A0A074N4D1_9SPHN</name>
<gene>
    <name evidence="2" type="ORF">EH32_13760</name>
</gene>
<dbReference type="GO" id="GO:0031419">
    <property type="term" value="F:cobalamin binding"/>
    <property type="evidence" value="ECO:0007669"/>
    <property type="project" value="InterPro"/>
</dbReference>
<dbReference type="EMBL" id="JMIX01000008">
    <property type="protein sequence ID" value="KEO92852.1"/>
    <property type="molecule type" value="Genomic_DNA"/>
</dbReference>
<dbReference type="PATRIC" id="fig|39960.10.peg.913"/>
<evidence type="ECO:0000313" key="3">
    <source>
        <dbReference type="Proteomes" id="UP000027866"/>
    </source>
</evidence>
<dbReference type="Pfam" id="PF02310">
    <property type="entry name" value="B12-binding"/>
    <property type="match status" value="1"/>
</dbReference>
<dbReference type="Proteomes" id="UP000027866">
    <property type="component" value="Unassembled WGS sequence"/>
</dbReference>
<dbReference type="KEGG" id="elq:Ga0102493_111825"/>
<dbReference type="AlphaFoldDB" id="A0A074N4D1"/>
<dbReference type="GO" id="GO:0046872">
    <property type="term" value="F:metal ion binding"/>
    <property type="evidence" value="ECO:0007669"/>
    <property type="project" value="InterPro"/>
</dbReference>
<organism evidence="2 3">
    <name type="scientific">Erythrobacter litoralis</name>
    <dbReference type="NCBI Taxonomy" id="39960"/>
    <lineage>
        <taxon>Bacteria</taxon>
        <taxon>Pseudomonadati</taxon>
        <taxon>Pseudomonadota</taxon>
        <taxon>Alphaproteobacteria</taxon>
        <taxon>Sphingomonadales</taxon>
        <taxon>Erythrobacteraceae</taxon>
        <taxon>Erythrobacter/Porphyrobacter group</taxon>
        <taxon>Erythrobacter</taxon>
    </lineage>
</organism>
<protein>
    <submittedName>
        <fullName evidence="2">Cobalamin B12-binding protein</fullName>
    </submittedName>
</protein>
<accession>A0A074N4D1</accession>
<keyword evidence="3" id="KW-1185">Reference proteome</keyword>
<dbReference type="Gene3D" id="3.40.50.280">
    <property type="entry name" value="Cobalamin-binding domain"/>
    <property type="match status" value="1"/>
</dbReference>
<dbReference type="SUPFAM" id="SSF52242">
    <property type="entry name" value="Cobalamin (vitamin B12)-binding domain"/>
    <property type="match status" value="1"/>
</dbReference>
<dbReference type="RefSeq" id="WP_034904404.1">
    <property type="nucleotide sequence ID" value="NZ_CP017057.1"/>
</dbReference>
<evidence type="ECO:0000259" key="1">
    <source>
        <dbReference type="PROSITE" id="PS51332"/>
    </source>
</evidence>